<protein>
    <recommendedName>
        <fullName evidence="3">Acetyl-coenzyme A synthetase N-terminal domain-containing protein</fullName>
    </recommendedName>
</protein>
<dbReference type="OrthoDB" id="10253869at2759"/>
<proteinExistence type="predicted"/>
<sequence length="67" mass="8236">MPPKIFEPDPAFVEKSYLTEYRRYVNDQFKLSLKTYDDLWRFSVDRPNDFWMSLWNYLPVKASVQPR</sequence>
<keyword evidence="2" id="KW-1185">Reference proteome</keyword>
<organism evidence="1 2">
    <name type="scientific">Pseudocercospora fuligena</name>
    <dbReference type="NCBI Taxonomy" id="685502"/>
    <lineage>
        <taxon>Eukaryota</taxon>
        <taxon>Fungi</taxon>
        <taxon>Dikarya</taxon>
        <taxon>Ascomycota</taxon>
        <taxon>Pezizomycotina</taxon>
        <taxon>Dothideomycetes</taxon>
        <taxon>Dothideomycetidae</taxon>
        <taxon>Mycosphaerellales</taxon>
        <taxon>Mycosphaerellaceae</taxon>
        <taxon>Pseudocercospora</taxon>
    </lineage>
</organism>
<evidence type="ECO:0000313" key="2">
    <source>
        <dbReference type="Proteomes" id="UP000660729"/>
    </source>
</evidence>
<accession>A0A8H6R9B7</accession>
<evidence type="ECO:0008006" key="3">
    <source>
        <dbReference type="Google" id="ProtNLM"/>
    </source>
</evidence>
<comment type="caution">
    <text evidence="1">The sequence shown here is derived from an EMBL/GenBank/DDBJ whole genome shotgun (WGS) entry which is preliminary data.</text>
</comment>
<evidence type="ECO:0000313" key="1">
    <source>
        <dbReference type="EMBL" id="KAF7188386.1"/>
    </source>
</evidence>
<name>A0A8H6R9B7_9PEZI</name>
<dbReference type="EMBL" id="JABCIY010000209">
    <property type="protein sequence ID" value="KAF7188386.1"/>
    <property type="molecule type" value="Genomic_DNA"/>
</dbReference>
<dbReference type="Proteomes" id="UP000660729">
    <property type="component" value="Unassembled WGS sequence"/>
</dbReference>
<dbReference type="AlphaFoldDB" id="A0A8H6R9B7"/>
<gene>
    <name evidence="1" type="ORF">HII31_10048</name>
</gene>
<reference evidence="1" key="1">
    <citation type="submission" date="2020-04" db="EMBL/GenBank/DDBJ databases">
        <title>Draft genome resource of the tomato pathogen Pseudocercospora fuligena.</title>
        <authorList>
            <person name="Zaccaron A."/>
        </authorList>
    </citation>
    <scope>NUCLEOTIDE SEQUENCE</scope>
    <source>
        <strain evidence="1">PF001</strain>
    </source>
</reference>